<protein>
    <submittedName>
        <fullName evidence="1">Uncharacterized protein</fullName>
    </submittedName>
</protein>
<sequence>MQSITQEFILSFFLSLRAEYRRQGRHLQLAFLQQWHVAALGLMQMTGVSRLPATQMHDRLKFRRMCVGKHKGRISSIVQ</sequence>
<comment type="caution">
    <text evidence="1">The sequence shown here is derived from an EMBL/GenBank/DDBJ whole genome shotgun (WGS) entry which is preliminary data.</text>
</comment>
<accession>A0AAV4V8G0</accession>
<dbReference type="AlphaFoldDB" id="A0AAV4V8G0"/>
<name>A0AAV4V8G0_CAEEX</name>
<evidence type="ECO:0000313" key="1">
    <source>
        <dbReference type="EMBL" id="GIY65988.1"/>
    </source>
</evidence>
<evidence type="ECO:0000313" key="2">
    <source>
        <dbReference type="Proteomes" id="UP001054945"/>
    </source>
</evidence>
<proteinExistence type="predicted"/>
<dbReference type="Proteomes" id="UP001054945">
    <property type="component" value="Unassembled WGS sequence"/>
</dbReference>
<gene>
    <name evidence="1" type="ORF">CEXT_326201</name>
</gene>
<organism evidence="1 2">
    <name type="scientific">Caerostris extrusa</name>
    <name type="common">Bark spider</name>
    <name type="synonym">Caerostris bankana</name>
    <dbReference type="NCBI Taxonomy" id="172846"/>
    <lineage>
        <taxon>Eukaryota</taxon>
        <taxon>Metazoa</taxon>
        <taxon>Ecdysozoa</taxon>
        <taxon>Arthropoda</taxon>
        <taxon>Chelicerata</taxon>
        <taxon>Arachnida</taxon>
        <taxon>Araneae</taxon>
        <taxon>Araneomorphae</taxon>
        <taxon>Entelegynae</taxon>
        <taxon>Araneoidea</taxon>
        <taxon>Araneidae</taxon>
        <taxon>Caerostris</taxon>
    </lineage>
</organism>
<dbReference type="EMBL" id="BPLR01014058">
    <property type="protein sequence ID" value="GIY65988.1"/>
    <property type="molecule type" value="Genomic_DNA"/>
</dbReference>
<keyword evidence="2" id="KW-1185">Reference proteome</keyword>
<reference evidence="1 2" key="1">
    <citation type="submission" date="2021-06" db="EMBL/GenBank/DDBJ databases">
        <title>Caerostris extrusa draft genome.</title>
        <authorList>
            <person name="Kono N."/>
            <person name="Arakawa K."/>
        </authorList>
    </citation>
    <scope>NUCLEOTIDE SEQUENCE [LARGE SCALE GENOMIC DNA]</scope>
</reference>